<evidence type="ECO:0000259" key="5">
    <source>
        <dbReference type="Pfam" id="PF17764"/>
    </source>
</evidence>
<dbReference type="GO" id="GO:0006302">
    <property type="term" value="P:double-strand break repair"/>
    <property type="evidence" value="ECO:0007669"/>
    <property type="project" value="TreeGrafter"/>
</dbReference>
<dbReference type="PANTHER" id="PTHR30580">
    <property type="entry name" value="PRIMOSOMAL PROTEIN N"/>
    <property type="match status" value="1"/>
</dbReference>
<evidence type="ECO:0000313" key="6">
    <source>
        <dbReference type="EMBL" id="OGL78957.1"/>
    </source>
</evidence>
<organism evidence="6 7">
    <name type="scientific">Candidatus Uhrbacteria bacterium RIFCSPHIGHO2_12_FULL_57_11</name>
    <dbReference type="NCBI Taxonomy" id="1802398"/>
    <lineage>
        <taxon>Bacteria</taxon>
        <taxon>Candidatus Uhriibacteriota</taxon>
    </lineage>
</organism>
<dbReference type="InterPro" id="IPR042115">
    <property type="entry name" value="PriA_3primeBD_sf"/>
</dbReference>
<reference evidence="6 7" key="1">
    <citation type="journal article" date="2016" name="Nat. Commun.">
        <title>Thousands of microbial genomes shed light on interconnected biogeochemical processes in an aquifer system.</title>
        <authorList>
            <person name="Anantharaman K."/>
            <person name="Brown C.T."/>
            <person name="Hug L.A."/>
            <person name="Sharon I."/>
            <person name="Castelle C.J."/>
            <person name="Probst A.J."/>
            <person name="Thomas B.C."/>
            <person name="Singh A."/>
            <person name="Wilkins M.J."/>
            <person name="Karaoz U."/>
            <person name="Brodie E.L."/>
            <person name="Williams K.H."/>
            <person name="Hubbard S.S."/>
            <person name="Banfield J.F."/>
        </authorList>
    </citation>
    <scope>NUCLEOTIDE SEQUENCE [LARGE SCALE GENOMIC DNA]</scope>
</reference>
<gene>
    <name evidence="6" type="ORF">A3F28_01500</name>
</gene>
<feature type="compositionally biased region" description="Polar residues" evidence="4">
    <location>
        <begin position="112"/>
        <end position="126"/>
    </location>
</feature>
<evidence type="ECO:0000313" key="7">
    <source>
        <dbReference type="Proteomes" id="UP000176598"/>
    </source>
</evidence>
<sequence length="596" mass="65719">MFAEIIPALRLPPRFSFFDYLIPEGLNLLPGDVVKVPFRSGLIAGVVRSVKNETAQKGTLKNVSERIAGLRFDINILEWAARAYGTSLPLVVFTFLPTRPKREIDDLETPLESPTPNQSSVTGRVEVSSTPDERLLAHCRMIRQAIAGGRQALILAAEEADLRFLADGLNRDFPRLVTLSGSLGIKESWNSMLAFARGSAPLLIGTRLAVLTPARDLGAIIIDREEDPSHKQGEANPRYDARELAARRASALGIPLGVVAETPSIRAFHQNPNTPLPSGAETILINLKNEWKSGNPGLLSEQLLRSVAEARQNGKISVLFHNRKGLGGLVVCRDCRDVAACQSCRQPMAAERSGLVCRNCRTVRDIPLFCEKCRGPRIAVQKLGVQRLAQDLKKAIPQATIAEIARQKEGQTPPPIPSADVLLGTEALLHWYRTRLYDLPVGLVGVILADGLWHKPEYQANEEALTILAAFSNLAAGKKAPFLVQTLDPDHRVLQALSGRAAEFYKAELEDRTRLLYPPAGLLVRLTSEKHRPNDRETQILLAALLRAGAKTSIDQVTMPRRRTMSRITLKIPKDDQMRFKILSLVDPTWTIDIDS</sequence>
<dbReference type="InterPro" id="IPR027417">
    <property type="entry name" value="P-loop_NTPase"/>
</dbReference>
<accession>A0A1F7UMN1</accession>
<keyword evidence="2" id="KW-0067">ATP-binding</keyword>
<dbReference type="GO" id="GO:0005524">
    <property type="term" value="F:ATP binding"/>
    <property type="evidence" value="ECO:0007669"/>
    <property type="project" value="UniProtKB-KW"/>
</dbReference>
<dbReference type="Gene3D" id="3.40.1440.60">
    <property type="entry name" value="PriA, 3(prime) DNA-binding domain"/>
    <property type="match status" value="1"/>
</dbReference>
<feature type="domain" description="Primosomal protein N' 3' DNA-binding" evidence="5">
    <location>
        <begin position="15"/>
        <end position="97"/>
    </location>
</feature>
<dbReference type="GO" id="GO:0003677">
    <property type="term" value="F:DNA binding"/>
    <property type="evidence" value="ECO:0007669"/>
    <property type="project" value="UniProtKB-KW"/>
</dbReference>
<evidence type="ECO:0000256" key="4">
    <source>
        <dbReference type="SAM" id="MobiDB-lite"/>
    </source>
</evidence>
<dbReference type="GO" id="GO:0006270">
    <property type="term" value="P:DNA replication initiation"/>
    <property type="evidence" value="ECO:0007669"/>
    <property type="project" value="TreeGrafter"/>
</dbReference>
<dbReference type="Gene3D" id="3.40.50.300">
    <property type="entry name" value="P-loop containing nucleotide triphosphate hydrolases"/>
    <property type="match status" value="1"/>
</dbReference>
<keyword evidence="1" id="KW-0547">Nucleotide-binding</keyword>
<dbReference type="PANTHER" id="PTHR30580:SF0">
    <property type="entry name" value="PRIMOSOMAL PROTEIN N"/>
    <property type="match status" value="1"/>
</dbReference>
<dbReference type="Proteomes" id="UP000176598">
    <property type="component" value="Unassembled WGS sequence"/>
</dbReference>
<proteinExistence type="predicted"/>
<dbReference type="AlphaFoldDB" id="A0A1F7UMN1"/>
<dbReference type="InterPro" id="IPR041222">
    <property type="entry name" value="PriA_3primeBD"/>
</dbReference>
<feature type="region of interest" description="Disordered" evidence="4">
    <location>
        <begin position="106"/>
        <end position="126"/>
    </location>
</feature>
<dbReference type="GO" id="GO:0006310">
    <property type="term" value="P:DNA recombination"/>
    <property type="evidence" value="ECO:0007669"/>
    <property type="project" value="TreeGrafter"/>
</dbReference>
<name>A0A1F7UMN1_9BACT</name>
<dbReference type="GO" id="GO:0043138">
    <property type="term" value="F:3'-5' DNA helicase activity"/>
    <property type="evidence" value="ECO:0007669"/>
    <property type="project" value="TreeGrafter"/>
</dbReference>
<dbReference type="Pfam" id="PF17764">
    <property type="entry name" value="PriA_3primeBD"/>
    <property type="match status" value="1"/>
</dbReference>
<dbReference type="EMBL" id="MGEG01000024">
    <property type="protein sequence ID" value="OGL78957.1"/>
    <property type="molecule type" value="Genomic_DNA"/>
</dbReference>
<protein>
    <recommendedName>
        <fullName evidence="5">Primosomal protein N' 3' DNA-binding domain-containing protein</fullName>
    </recommendedName>
</protein>
<evidence type="ECO:0000256" key="3">
    <source>
        <dbReference type="ARBA" id="ARBA00023125"/>
    </source>
</evidence>
<evidence type="ECO:0000256" key="1">
    <source>
        <dbReference type="ARBA" id="ARBA00022741"/>
    </source>
</evidence>
<keyword evidence="3" id="KW-0238">DNA-binding</keyword>
<dbReference type="SUPFAM" id="SSF52540">
    <property type="entry name" value="P-loop containing nucleoside triphosphate hydrolases"/>
    <property type="match status" value="1"/>
</dbReference>
<evidence type="ECO:0000256" key="2">
    <source>
        <dbReference type="ARBA" id="ARBA00022840"/>
    </source>
</evidence>
<comment type="caution">
    <text evidence="6">The sequence shown here is derived from an EMBL/GenBank/DDBJ whole genome shotgun (WGS) entry which is preliminary data.</text>
</comment>